<accession>A0A655BL81</accession>
<evidence type="ECO:0000313" key="4">
    <source>
        <dbReference type="Proteomes" id="UP000042394"/>
    </source>
</evidence>
<dbReference type="AlphaFoldDB" id="A0A655BL81"/>
<evidence type="ECO:0000313" key="3">
    <source>
        <dbReference type="Proteomes" id="UP000041314"/>
    </source>
</evidence>
<name>A0A655BL81_SALET</name>
<sequence>MIGMVTNEAGIVVVEKTKGAIVDGQPQNRHVIRIHNAVRKTDGLPLGDESSGTRRHLFKPQSIFFRDILPLRPVMTNSEISQLLNFFRLTAVVEMFEMTKTHMTLRQTH</sequence>
<proteinExistence type="predicted"/>
<dbReference type="Proteomes" id="UP000042394">
    <property type="component" value="Unassembled WGS sequence"/>
</dbReference>
<dbReference type="EMBL" id="CQPA01000007">
    <property type="protein sequence ID" value="CNT93051.1"/>
    <property type="molecule type" value="Genomic_DNA"/>
</dbReference>
<reference evidence="3 4" key="1">
    <citation type="submission" date="2015-03" db="EMBL/GenBank/DDBJ databases">
        <authorList>
            <consortium name="Pathogen Informatics"/>
        </authorList>
    </citation>
    <scope>NUCLEOTIDE SEQUENCE [LARGE SCALE GENOMIC DNA]</scope>
    <source>
        <strain evidence="2 3">A1104</strain>
        <strain evidence="1 4">D4891</strain>
    </source>
</reference>
<dbReference type="Proteomes" id="UP000041314">
    <property type="component" value="Unassembled WGS sequence"/>
</dbReference>
<evidence type="ECO:0000313" key="2">
    <source>
        <dbReference type="EMBL" id="CNT93051.1"/>
    </source>
</evidence>
<organism evidence="1 4">
    <name type="scientific">Salmonella enterica subsp. enterica serovar Bovismorbificans</name>
    <dbReference type="NCBI Taxonomy" id="58097"/>
    <lineage>
        <taxon>Bacteria</taxon>
        <taxon>Pseudomonadati</taxon>
        <taxon>Pseudomonadota</taxon>
        <taxon>Gammaproteobacteria</taxon>
        <taxon>Enterobacterales</taxon>
        <taxon>Enterobacteriaceae</taxon>
        <taxon>Salmonella</taxon>
    </lineage>
</organism>
<evidence type="ECO:0000313" key="1">
    <source>
        <dbReference type="EMBL" id="CNT55851.1"/>
    </source>
</evidence>
<dbReference type="EMBL" id="CQPD01000001">
    <property type="protein sequence ID" value="CNT55851.1"/>
    <property type="molecule type" value="Genomic_DNA"/>
</dbReference>
<protein>
    <submittedName>
        <fullName evidence="1">Uncharacterized protein</fullName>
    </submittedName>
</protein>
<gene>
    <name evidence="2" type="ORF">ERS008198_01466</name>
    <name evidence="1" type="ORF">ERS008207_00043</name>
</gene>